<name>B0DTY4_LACBS</name>
<proteinExistence type="predicted"/>
<dbReference type="Proteomes" id="UP000001194">
    <property type="component" value="Unassembled WGS sequence"/>
</dbReference>
<dbReference type="RefSeq" id="XP_001887383.1">
    <property type="nucleotide sequence ID" value="XM_001887348.1"/>
</dbReference>
<dbReference type="KEGG" id="lbc:LACBIDRAFT_310152"/>
<dbReference type="AlphaFoldDB" id="B0DTY4"/>
<protein>
    <submittedName>
        <fullName evidence="1">Predicted protein</fullName>
    </submittedName>
</protein>
<dbReference type="HOGENOM" id="CLU_180976_0_0_1"/>
<dbReference type="OrthoDB" id="3268967at2759"/>
<reference evidence="1 2" key="1">
    <citation type="journal article" date="2008" name="Nature">
        <title>The genome of Laccaria bicolor provides insights into mycorrhizal symbiosis.</title>
        <authorList>
            <person name="Martin F."/>
            <person name="Aerts A."/>
            <person name="Ahren D."/>
            <person name="Brun A."/>
            <person name="Danchin E.G.J."/>
            <person name="Duchaussoy F."/>
            <person name="Gibon J."/>
            <person name="Kohler A."/>
            <person name="Lindquist E."/>
            <person name="Pereda V."/>
            <person name="Salamov A."/>
            <person name="Shapiro H.J."/>
            <person name="Wuyts J."/>
            <person name="Blaudez D."/>
            <person name="Buee M."/>
            <person name="Brokstein P."/>
            <person name="Canbaeck B."/>
            <person name="Cohen D."/>
            <person name="Courty P.E."/>
            <person name="Coutinho P.M."/>
            <person name="Delaruelle C."/>
            <person name="Detter J.C."/>
            <person name="Deveau A."/>
            <person name="DiFazio S."/>
            <person name="Duplessis S."/>
            <person name="Fraissinet-Tachet L."/>
            <person name="Lucic E."/>
            <person name="Frey-Klett P."/>
            <person name="Fourrey C."/>
            <person name="Feussner I."/>
            <person name="Gay G."/>
            <person name="Grimwood J."/>
            <person name="Hoegger P.J."/>
            <person name="Jain P."/>
            <person name="Kilaru S."/>
            <person name="Labbe J."/>
            <person name="Lin Y.C."/>
            <person name="Legue V."/>
            <person name="Le Tacon F."/>
            <person name="Marmeisse R."/>
            <person name="Melayah D."/>
            <person name="Montanini B."/>
            <person name="Muratet M."/>
            <person name="Nehls U."/>
            <person name="Niculita-Hirzel H."/>
            <person name="Oudot-Le Secq M.P."/>
            <person name="Peter M."/>
            <person name="Quesneville H."/>
            <person name="Rajashekar B."/>
            <person name="Reich M."/>
            <person name="Rouhier N."/>
            <person name="Schmutz J."/>
            <person name="Yin T."/>
            <person name="Chalot M."/>
            <person name="Henrissat B."/>
            <person name="Kuees U."/>
            <person name="Lucas S."/>
            <person name="Van de Peer Y."/>
            <person name="Podila G.K."/>
            <person name="Polle A."/>
            <person name="Pukkila P.J."/>
            <person name="Richardson P.M."/>
            <person name="Rouze P."/>
            <person name="Sanders I.R."/>
            <person name="Stajich J.E."/>
            <person name="Tunlid A."/>
            <person name="Tuskan G."/>
            <person name="Grigoriev I.V."/>
        </authorList>
    </citation>
    <scope>NUCLEOTIDE SEQUENCE [LARGE SCALE GENOMIC DNA]</scope>
    <source>
        <strain evidence="2">S238N-H82 / ATCC MYA-4686</strain>
    </source>
</reference>
<sequence length="82" mass="9596">MKFMPCYDGPYTIIDINKDHSTITLDLPNSPNIFPIFHTSEILLYTESDMSLFPLRHLEEPPPIIANNRHKEYLIDKILDTH</sequence>
<accession>B0DTY4</accession>
<keyword evidence="2" id="KW-1185">Reference proteome</keyword>
<organism evidence="2">
    <name type="scientific">Laccaria bicolor (strain S238N-H82 / ATCC MYA-4686)</name>
    <name type="common">Bicoloured deceiver</name>
    <name type="synonym">Laccaria laccata var. bicolor</name>
    <dbReference type="NCBI Taxonomy" id="486041"/>
    <lineage>
        <taxon>Eukaryota</taxon>
        <taxon>Fungi</taxon>
        <taxon>Dikarya</taxon>
        <taxon>Basidiomycota</taxon>
        <taxon>Agaricomycotina</taxon>
        <taxon>Agaricomycetes</taxon>
        <taxon>Agaricomycetidae</taxon>
        <taxon>Agaricales</taxon>
        <taxon>Agaricineae</taxon>
        <taxon>Hydnangiaceae</taxon>
        <taxon>Laccaria</taxon>
    </lineage>
</organism>
<evidence type="ECO:0000313" key="1">
    <source>
        <dbReference type="EMBL" id="EDR01992.1"/>
    </source>
</evidence>
<dbReference type="InParanoid" id="B0DTY4"/>
<dbReference type="GeneID" id="6083033"/>
<evidence type="ECO:0000313" key="2">
    <source>
        <dbReference type="Proteomes" id="UP000001194"/>
    </source>
</evidence>
<dbReference type="EMBL" id="DS547134">
    <property type="protein sequence ID" value="EDR01992.1"/>
    <property type="molecule type" value="Genomic_DNA"/>
</dbReference>
<gene>
    <name evidence="1" type="ORF">LACBIDRAFT_310152</name>
</gene>